<comment type="caution">
    <text evidence="1">The sequence shown here is derived from an EMBL/GenBank/DDBJ whole genome shotgun (WGS) entry which is preliminary data.</text>
</comment>
<dbReference type="GeneID" id="36345245"/>
<keyword evidence="2" id="KW-1185">Reference proteome</keyword>
<evidence type="ECO:0000313" key="2">
    <source>
        <dbReference type="Proteomes" id="UP000019149"/>
    </source>
</evidence>
<dbReference type="Proteomes" id="UP000019149">
    <property type="component" value="Unassembled WGS sequence"/>
</dbReference>
<proteinExistence type="predicted"/>
<accession>W6U3A5</accession>
<dbReference type="RefSeq" id="XP_024346786.1">
    <property type="nucleotide sequence ID" value="XM_024498779.1"/>
</dbReference>
<gene>
    <name evidence="1" type="ORF">EGR_09530</name>
</gene>
<evidence type="ECO:0000313" key="1">
    <source>
        <dbReference type="EMBL" id="EUB55590.1"/>
    </source>
</evidence>
<name>W6U3A5_ECHGR</name>
<dbReference type="AlphaFoldDB" id="W6U3A5"/>
<protein>
    <submittedName>
        <fullName evidence="1">Uncharacterized protein</fullName>
    </submittedName>
</protein>
<reference evidence="1 2" key="1">
    <citation type="journal article" date="2013" name="Nat. Genet.">
        <title>The genome of the hydatid tapeworm Echinococcus granulosus.</title>
        <authorList>
            <person name="Zheng H."/>
            <person name="Zhang W."/>
            <person name="Zhang L."/>
            <person name="Zhang Z."/>
            <person name="Li J."/>
            <person name="Lu G."/>
            <person name="Zhu Y."/>
            <person name="Wang Y."/>
            <person name="Huang Y."/>
            <person name="Liu J."/>
            <person name="Kang H."/>
            <person name="Chen J."/>
            <person name="Wang L."/>
            <person name="Chen A."/>
            <person name="Yu S."/>
            <person name="Gao Z."/>
            <person name="Jin L."/>
            <person name="Gu W."/>
            <person name="Wang Z."/>
            <person name="Zhao L."/>
            <person name="Shi B."/>
            <person name="Wen H."/>
            <person name="Lin R."/>
            <person name="Jones M.K."/>
            <person name="Brejova B."/>
            <person name="Vinar T."/>
            <person name="Zhao G."/>
            <person name="McManus D.P."/>
            <person name="Chen Z."/>
            <person name="Zhou Y."/>
            <person name="Wang S."/>
        </authorList>
    </citation>
    <scope>NUCLEOTIDE SEQUENCE [LARGE SCALE GENOMIC DNA]</scope>
</reference>
<dbReference type="CTD" id="36345245"/>
<dbReference type="KEGG" id="egl:EGR_09530"/>
<sequence length="122" mass="13300">MASFHVLLTCGCAVPECGWYGEVNRVGGCWRSCWVCGEELQIRRGKTEPIVQYGAPVLFSASLQRMLMVLVDALGADASTERVALRSMESGALAREKRGRMGKTGKRGVVLACEWCGTPNLF</sequence>
<dbReference type="EMBL" id="APAU02000152">
    <property type="protein sequence ID" value="EUB55590.1"/>
    <property type="molecule type" value="Genomic_DNA"/>
</dbReference>
<organism evidence="1 2">
    <name type="scientific">Echinococcus granulosus</name>
    <name type="common">Hydatid tapeworm</name>
    <dbReference type="NCBI Taxonomy" id="6210"/>
    <lineage>
        <taxon>Eukaryota</taxon>
        <taxon>Metazoa</taxon>
        <taxon>Spiralia</taxon>
        <taxon>Lophotrochozoa</taxon>
        <taxon>Platyhelminthes</taxon>
        <taxon>Cestoda</taxon>
        <taxon>Eucestoda</taxon>
        <taxon>Cyclophyllidea</taxon>
        <taxon>Taeniidae</taxon>
        <taxon>Echinococcus</taxon>
        <taxon>Echinococcus granulosus group</taxon>
    </lineage>
</organism>